<name>A0ABT0TW42_9GAMM</name>
<feature type="domain" description="Large ribosomal subunit protein bL25 L25" evidence="4">
    <location>
        <begin position="7"/>
        <end position="90"/>
    </location>
</feature>
<dbReference type="SUPFAM" id="SSF50715">
    <property type="entry name" value="Ribosomal protein L25-like"/>
    <property type="match status" value="1"/>
</dbReference>
<evidence type="ECO:0000259" key="4">
    <source>
        <dbReference type="Pfam" id="PF01386"/>
    </source>
</evidence>
<comment type="caution">
    <text evidence="5">The sequence shown here is derived from an EMBL/GenBank/DDBJ whole genome shotgun (WGS) entry which is preliminary data.</text>
</comment>
<evidence type="ECO:0000313" key="6">
    <source>
        <dbReference type="Proteomes" id="UP001203831"/>
    </source>
</evidence>
<dbReference type="Gene3D" id="2.40.240.10">
    <property type="entry name" value="Ribosomal Protein L25, Chain P"/>
    <property type="match status" value="1"/>
</dbReference>
<keyword evidence="2" id="KW-0687">Ribonucleoprotein</keyword>
<dbReference type="Proteomes" id="UP001203831">
    <property type="component" value="Unassembled WGS sequence"/>
</dbReference>
<keyword evidence="6" id="KW-1185">Reference proteome</keyword>
<dbReference type="InterPro" id="IPR011035">
    <property type="entry name" value="Ribosomal_bL25/Gln-tRNA_synth"/>
</dbReference>
<protein>
    <recommendedName>
        <fullName evidence="3">50S ribosomal protein L25</fullName>
    </recommendedName>
</protein>
<proteinExistence type="predicted"/>
<dbReference type="RefSeq" id="WP_250672582.1">
    <property type="nucleotide sequence ID" value="NZ_JAKMAI010000001.1"/>
</dbReference>
<dbReference type="InterPro" id="IPR029751">
    <property type="entry name" value="Ribosomal_L25_dom"/>
</dbReference>
<evidence type="ECO:0000313" key="5">
    <source>
        <dbReference type="EMBL" id="MCM0158216.1"/>
    </source>
</evidence>
<sequence length="97" mass="11999">MLKIYYEKRNNIGTYFSFKYRKNNEIPCIIYNKNENIKIYINKKYLIYIKNNYNNNKRELLLINNNLIYKVYIKEIQIHPINNLIIHIDFLIINKHS</sequence>
<dbReference type="Pfam" id="PF01386">
    <property type="entry name" value="Ribosomal_L25p"/>
    <property type="match status" value="1"/>
</dbReference>
<evidence type="ECO:0000256" key="1">
    <source>
        <dbReference type="ARBA" id="ARBA00022980"/>
    </source>
</evidence>
<dbReference type="EMBL" id="JAKMAI010000001">
    <property type="protein sequence ID" value="MCM0158216.1"/>
    <property type="molecule type" value="Genomic_DNA"/>
</dbReference>
<evidence type="ECO:0000256" key="3">
    <source>
        <dbReference type="ARBA" id="ARBA00035479"/>
    </source>
</evidence>
<keyword evidence="1" id="KW-0689">Ribosomal protein</keyword>
<organism evidence="5 6">
    <name type="scientific">endosymbiont of Metamasius hemipterus</name>
    <dbReference type="NCBI Taxonomy" id="204627"/>
    <lineage>
        <taxon>Bacteria</taxon>
        <taxon>Pseudomonadati</taxon>
        <taxon>Pseudomonadota</taxon>
        <taxon>Gammaproteobacteria</taxon>
        <taxon>Candidatus Nardonella</taxon>
    </lineage>
</organism>
<gene>
    <name evidence="5" type="ORF">L7J86_00040</name>
</gene>
<evidence type="ECO:0000256" key="2">
    <source>
        <dbReference type="ARBA" id="ARBA00023274"/>
    </source>
</evidence>
<reference evidence="5" key="1">
    <citation type="submission" date="2022-01" db="EMBL/GenBank/DDBJ databases">
        <title>Genome assemble of Metamasius hemipterus Nardonella endosymbiont.</title>
        <authorList>
            <person name="Palmieri L."/>
            <person name="Pavarini R."/>
            <person name="Sharma P."/>
        </authorList>
    </citation>
    <scope>NUCLEOTIDE SEQUENCE [LARGE SCALE GENOMIC DNA]</scope>
    <source>
        <strain evidence="5">NARMHE1</strain>
    </source>
</reference>
<dbReference type="CDD" id="cd00495">
    <property type="entry name" value="Ribosomal_L25_TL5_CTC"/>
    <property type="match status" value="1"/>
</dbReference>
<accession>A0ABT0TW42</accession>
<dbReference type="InterPro" id="IPR020056">
    <property type="entry name" value="Rbsml_bL25/Gln-tRNA_synth_N"/>
</dbReference>